<organism evidence="3 4">
    <name type="scientific">Azorhizobium oxalatiphilum</name>
    <dbReference type="NCBI Taxonomy" id="980631"/>
    <lineage>
        <taxon>Bacteria</taxon>
        <taxon>Pseudomonadati</taxon>
        <taxon>Pseudomonadota</taxon>
        <taxon>Alphaproteobacteria</taxon>
        <taxon>Hyphomicrobiales</taxon>
        <taxon>Xanthobacteraceae</taxon>
        <taxon>Azorhizobium</taxon>
    </lineage>
</organism>
<comment type="caution">
    <text evidence="3">The sequence shown here is derived from an EMBL/GenBank/DDBJ whole genome shotgun (WGS) entry which is preliminary data.</text>
</comment>
<sequence>MRDFANVQADPWMRQRAAECCLALALSPIFAWMRPFGVDEQAFVIRMGFWLGILACWFLALAITERLFEARGLLRGRDAALRWAAMVGAAAFPMMLIVGPAIYALEGWQPYAHKVVTLYFQIAVIGGGVSLIARAALGQRFAVSATPAPCPSGIRLDGALNGLDPSELEQARPVAVPQAFANGLMGRLPPHLRGRMIALEMEDHYARVHTDRGSGLILMRLGDAMAEAAPTPGRQVHRSWWVADAAVASFERVGRTGQVRLSNGLTAPVSQRYLREVDQFLARRGQGEGPPALS</sequence>
<protein>
    <recommendedName>
        <fullName evidence="2">HTH LytTR-type domain-containing protein</fullName>
    </recommendedName>
</protein>
<keyword evidence="1" id="KW-0472">Membrane</keyword>
<name>A0A917C177_9HYPH</name>
<evidence type="ECO:0000313" key="4">
    <source>
        <dbReference type="Proteomes" id="UP000606044"/>
    </source>
</evidence>
<dbReference type="SMART" id="SM00850">
    <property type="entry name" value="LytTR"/>
    <property type="match status" value="1"/>
</dbReference>
<dbReference type="Pfam" id="PF04397">
    <property type="entry name" value="LytTR"/>
    <property type="match status" value="1"/>
</dbReference>
<evidence type="ECO:0000259" key="2">
    <source>
        <dbReference type="PROSITE" id="PS50930"/>
    </source>
</evidence>
<evidence type="ECO:0000256" key="1">
    <source>
        <dbReference type="SAM" id="Phobius"/>
    </source>
</evidence>
<dbReference type="AlphaFoldDB" id="A0A917C177"/>
<dbReference type="RefSeq" id="WP_210324201.1">
    <property type="nucleotide sequence ID" value="NZ_BMCT01000003.1"/>
</dbReference>
<dbReference type="GO" id="GO:0003677">
    <property type="term" value="F:DNA binding"/>
    <property type="evidence" value="ECO:0007669"/>
    <property type="project" value="InterPro"/>
</dbReference>
<feature type="transmembrane region" description="Helical" evidence="1">
    <location>
        <begin position="20"/>
        <end position="37"/>
    </location>
</feature>
<reference evidence="3" key="1">
    <citation type="journal article" date="2014" name="Int. J. Syst. Evol. Microbiol.">
        <title>Complete genome sequence of Corynebacterium casei LMG S-19264T (=DSM 44701T), isolated from a smear-ripened cheese.</title>
        <authorList>
            <consortium name="US DOE Joint Genome Institute (JGI-PGF)"/>
            <person name="Walter F."/>
            <person name="Albersmeier A."/>
            <person name="Kalinowski J."/>
            <person name="Ruckert C."/>
        </authorList>
    </citation>
    <scope>NUCLEOTIDE SEQUENCE</scope>
    <source>
        <strain evidence="3">CCM 7897</strain>
    </source>
</reference>
<dbReference type="PROSITE" id="PS50930">
    <property type="entry name" value="HTH_LYTTR"/>
    <property type="match status" value="1"/>
</dbReference>
<reference evidence="3" key="2">
    <citation type="submission" date="2020-09" db="EMBL/GenBank/DDBJ databases">
        <authorList>
            <person name="Sun Q."/>
            <person name="Sedlacek I."/>
        </authorList>
    </citation>
    <scope>NUCLEOTIDE SEQUENCE</scope>
    <source>
        <strain evidence="3">CCM 7897</strain>
    </source>
</reference>
<keyword evidence="1" id="KW-1133">Transmembrane helix</keyword>
<keyword evidence="4" id="KW-1185">Reference proteome</keyword>
<dbReference type="Gene3D" id="2.40.50.1020">
    <property type="entry name" value="LytTr DNA-binding domain"/>
    <property type="match status" value="1"/>
</dbReference>
<feature type="domain" description="HTH LytTR-type" evidence="2">
    <location>
        <begin position="197"/>
        <end position="283"/>
    </location>
</feature>
<gene>
    <name evidence="3" type="ORF">GCM10007301_26120</name>
</gene>
<feature type="transmembrane region" description="Helical" evidence="1">
    <location>
        <begin position="117"/>
        <end position="137"/>
    </location>
</feature>
<accession>A0A917C177</accession>
<dbReference type="EMBL" id="BMCT01000003">
    <property type="protein sequence ID" value="GGF65100.1"/>
    <property type="molecule type" value="Genomic_DNA"/>
</dbReference>
<dbReference type="Proteomes" id="UP000606044">
    <property type="component" value="Unassembled WGS sequence"/>
</dbReference>
<feature type="transmembrane region" description="Helical" evidence="1">
    <location>
        <begin position="43"/>
        <end position="63"/>
    </location>
</feature>
<evidence type="ECO:0000313" key="3">
    <source>
        <dbReference type="EMBL" id="GGF65100.1"/>
    </source>
</evidence>
<proteinExistence type="predicted"/>
<dbReference type="InterPro" id="IPR007492">
    <property type="entry name" value="LytTR_DNA-bd_dom"/>
</dbReference>
<keyword evidence="1" id="KW-0812">Transmembrane</keyword>
<feature type="transmembrane region" description="Helical" evidence="1">
    <location>
        <begin position="83"/>
        <end position="105"/>
    </location>
</feature>